<proteinExistence type="predicted"/>
<dbReference type="SMART" id="SM00320">
    <property type="entry name" value="WD40"/>
    <property type="match status" value="2"/>
</dbReference>
<sequence>MAAIPDLVRVSKLDTQFCTNPEYTQHVQYVSGTTFKQRKIRKEERWERDKRLGRGSYGVVWLERCIHGDSEGKVRAVKKVQKVESSDYHRELQAIALFSHNEYEHCFVKSFGWYDNLDSIFIAMEYLPHGDLHKYLSSPLPERDAQHIVAQVLEGLNFMHENRFAHRDLKPANILVVCRGPDWWVKIADFGISKRAIEGLTALRTLTGTPAFAAPEVLGFVQSDDNDTSYTNSVDIWSLSVIAFLILTGKTLFGDQRCLGQYVKGLFAFPSNILLANDVSEEGHDFVKTLMAPNPKDRPDAKSSLQHPWFSTKLAKPDTSRYWIFLTTSLVLANIMALLIITRITTASESPSYESDTEALCAEPSASWSTKAQTLPSRLYVNTGVRSQRADSESSSRAACGTLIGHSHYVNGVAFSPDGRLIASASHDMTISLWDPATGTVRSTLEGHLSSIYDAAFSPDSKLIASSYYNRIRLWDPATGEAYSTLKRAHS</sequence>
<dbReference type="InterPro" id="IPR015943">
    <property type="entry name" value="WD40/YVTN_repeat-like_dom_sf"/>
</dbReference>
<name>A0A6A6QAT5_9PEZI</name>
<keyword evidence="4" id="KW-1185">Reference proteome</keyword>
<dbReference type="Gene3D" id="1.10.510.10">
    <property type="entry name" value="Transferase(Phosphotransferase) domain 1"/>
    <property type="match status" value="1"/>
</dbReference>
<feature type="repeat" description="WD" evidence="1">
    <location>
        <begin position="403"/>
        <end position="444"/>
    </location>
</feature>
<dbReference type="Gene3D" id="2.130.10.10">
    <property type="entry name" value="YVTN repeat-like/Quinoprotein amine dehydrogenase"/>
    <property type="match status" value="1"/>
</dbReference>
<dbReference type="SUPFAM" id="SSF56112">
    <property type="entry name" value="Protein kinase-like (PK-like)"/>
    <property type="match status" value="1"/>
</dbReference>
<keyword evidence="1" id="KW-0853">WD repeat</keyword>
<dbReference type="InterPro" id="IPR000719">
    <property type="entry name" value="Prot_kinase_dom"/>
</dbReference>
<dbReference type="GO" id="GO:0005524">
    <property type="term" value="F:ATP binding"/>
    <property type="evidence" value="ECO:0007669"/>
    <property type="project" value="InterPro"/>
</dbReference>
<feature type="repeat" description="WD" evidence="1">
    <location>
        <begin position="445"/>
        <end position="485"/>
    </location>
</feature>
<dbReference type="AlphaFoldDB" id="A0A6A6QAT5"/>
<dbReference type="SMART" id="SM00220">
    <property type="entry name" value="S_TKc"/>
    <property type="match status" value="1"/>
</dbReference>
<dbReference type="InterPro" id="IPR011009">
    <property type="entry name" value="Kinase-like_dom_sf"/>
</dbReference>
<evidence type="ECO:0000313" key="3">
    <source>
        <dbReference type="EMBL" id="KAF2489189.1"/>
    </source>
</evidence>
<reference evidence="3" key="1">
    <citation type="journal article" date="2020" name="Stud. Mycol.">
        <title>101 Dothideomycetes genomes: a test case for predicting lifestyles and emergence of pathogens.</title>
        <authorList>
            <person name="Haridas S."/>
            <person name="Albert R."/>
            <person name="Binder M."/>
            <person name="Bloem J."/>
            <person name="Labutti K."/>
            <person name="Salamov A."/>
            <person name="Andreopoulos B."/>
            <person name="Baker S."/>
            <person name="Barry K."/>
            <person name="Bills G."/>
            <person name="Bluhm B."/>
            <person name="Cannon C."/>
            <person name="Castanera R."/>
            <person name="Culley D."/>
            <person name="Daum C."/>
            <person name="Ezra D."/>
            <person name="Gonzalez J."/>
            <person name="Henrissat B."/>
            <person name="Kuo A."/>
            <person name="Liang C."/>
            <person name="Lipzen A."/>
            <person name="Lutzoni F."/>
            <person name="Magnuson J."/>
            <person name="Mondo S."/>
            <person name="Nolan M."/>
            <person name="Ohm R."/>
            <person name="Pangilinan J."/>
            <person name="Park H.-J."/>
            <person name="Ramirez L."/>
            <person name="Alfaro M."/>
            <person name="Sun H."/>
            <person name="Tritt A."/>
            <person name="Yoshinaga Y."/>
            <person name="Zwiers L.-H."/>
            <person name="Turgeon B."/>
            <person name="Goodwin S."/>
            <person name="Spatafora J."/>
            <person name="Crous P."/>
            <person name="Grigoriev I."/>
        </authorList>
    </citation>
    <scope>NUCLEOTIDE SEQUENCE</scope>
    <source>
        <strain evidence="3">CBS 269.34</strain>
    </source>
</reference>
<dbReference type="InterPro" id="IPR001680">
    <property type="entry name" value="WD40_rpt"/>
</dbReference>
<dbReference type="PROSITE" id="PS00108">
    <property type="entry name" value="PROTEIN_KINASE_ST"/>
    <property type="match status" value="1"/>
</dbReference>
<accession>A0A6A6QAT5</accession>
<keyword evidence="3" id="KW-0418">Kinase</keyword>
<dbReference type="InterPro" id="IPR036322">
    <property type="entry name" value="WD40_repeat_dom_sf"/>
</dbReference>
<feature type="domain" description="Protein kinase" evidence="2">
    <location>
        <begin position="46"/>
        <end position="310"/>
    </location>
</feature>
<dbReference type="InterPro" id="IPR008271">
    <property type="entry name" value="Ser/Thr_kinase_AS"/>
</dbReference>
<gene>
    <name evidence="3" type="ORF">BU16DRAFT_531560</name>
</gene>
<evidence type="ECO:0000313" key="4">
    <source>
        <dbReference type="Proteomes" id="UP000799750"/>
    </source>
</evidence>
<evidence type="ECO:0000256" key="1">
    <source>
        <dbReference type="PROSITE-ProRule" id="PRU00221"/>
    </source>
</evidence>
<dbReference type="Proteomes" id="UP000799750">
    <property type="component" value="Unassembled WGS sequence"/>
</dbReference>
<dbReference type="EMBL" id="MU004199">
    <property type="protein sequence ID" value="KAF2489189.1"/>
    <property type="molecule type" value="Genomic_DNA"/>
</dbReference>
<evidence type="ECO:0000259" key="2">
    <source>
        <dbReference type="PROSITE" id="PS50011"/>
    </source>
</evidence>
<dbReference type="PROSITE" id="PS50294">
    <property type="entry name" value="WD_REPEATS_REGION"/>
    <property type="match status" value="2"/>
</dbReference>
<dbReference type="PROSITE" id="PS50011">
    <property type="entry name" value="PROTEIN_KINASE_DOM"/>
    <property type="match status" value="1"/>
</dbReference>
<dbReference type="SUPFAM" id="SSF50978">
    <property type="entry name" value="WD40 repeat-like"/>
    <property type="match status" value="1"/>
</dbReference>
<keyword evidence="3" id="KW-0808">Transferase</keyword>
<dbReference type="GO" id="GO:0004672">
    <property type="term" value="F:protein kinase activity"/>
    <property type="evidence" value="ECO:0007669"/>
    <property type="project" value="InterPro"/>
</dbReference>
<organism evidence="3 4">
    <name type="scientific">Lophium mytilinum</name>
    <dbReference type="NCBI Taxonomy" id="390894"/>
    <lineage>
        <taxon>Eukaryota</taxon>
        <taxon>Fungi</taxon>
        <taxon>Dikarya</taxon>
        <taxon>Ascomycota</taxon>
        <taxon>Pezizomycotina</taxon>
        <taxon>Dothideomycetes</taxon>
        <taxon>Pleosporomycetidae</taxon>
        <taxon>Mytilinidiales</taxon>
        <taxon>Mytilinidiaceae</taxon>
        <taxon>Lophium</taxon>
    </lineage>
</organism>
<feature type="non-terminal residue" evidence="3">
    <location>
        <position position="491"/>
    </location>
</feature>
<dbReference type="PANTHER" id="PTHR24347">
    <property type="entry name" value="SERINE/THREONINE-PROTEIN KINASE"/>
    <property type="match status" value="1"/>
</dbReference>
<protein>
    <submittedName>
        <fullName evidence="3">Kinase-like protein</fullName>
    </submittedName>
</protein>
<dbReference type="Pfam" id="PF00069">
    <property type="entry name" value="Pkinase"/>
    <property type="match status" value="1"/>
</dbReference>
<dbReference type="Pfam" id="PF00400">
    <property type="entry name" value="WD40"/>
    <property type="match status" value="2"/>
</dbReference>
<dbReference type="OrthoDB" id="10252171at2759"/>
<dbReference type="PROSITE" id="PS50082">
    <property type="entry name" value="WD_REPEATS_2"/>
    <property type="match status" value="2"/>
</dbReference>